<evidence type="ECO:0000256" key="1">
    <source>
        <dbReference type="SAM" id="SignalP"/>
    </source>
</evidence>
<dbReference type="PATRIC" id="fig|246787.4.peg.2654"/>
<evidence type="ECO:0008006" key="4">
    <source>
        <dbReference type="Google" id="ProtNLM"/>
    </source>
</evidence>
<protein>
    <recommendedName>
        <fullName evidence="4">DUF4848 domain-containing protein</fullName>
    </recommendedName>
</protein>
<accession>A0A0P0GII6</accession>
<dbReference type="KEGG" id="bcel:BcellWH2_02577"/>
<sequence>MKRKLVVQMMFLLLSLSFIIQSCNSNYEDIQLDTFDSEFSVKKWDVFLQEYVDNSKKKSGNNGLILKGYDYREEIDNIEKLERIKKEILSNEQSIPVYQESLISFDVKTIGEYKKDSAGQEGIIKMGVVLDSIIHSGMGIVDLVWEYKDLKFKSICIVAKENDEIIYDNLLTNVLESVELKQSDMTVERVKTRTEGVLNCRYNFYRWYESTNLLGMKTVAAWVNCVVYGEQNGNYKSISTYEMNTHKESALLFSAVAEIRSISFQEGLYGHLRFAWALGGGSSGSVSFNGTKFDVTSPTVDTGEVYVTSSMLQ</sequence>
<evidence type="ECO:0000313" key="2">
    <source>
        <dbReference type="EMBL" id="ALJ59816.1"/>
    </source>
</evidence>
<dbReference type="Proteomes" id="UP000061809">
    <property type="component" value="Chromosome"/>
</dbReference>
<dbReference type="PROSITE" id="PS51257">
    <property type="entry name" value="PROKAR_LIPOPROTEIN"/>
    <property type="match status" value="1"/>
</dbReference>
<dbReference type="EMBL" id="CP012801">
    <property type="protein sequence ID" value="ALJ59816.1"/>
    <property type="molecule type" value="Genomic_DNA"/>
</dbReference>
<keyword evidence="1" id="KW-0732">Signal</keyword>
<feature type="signal peptide" evidence="1">
    <location>
        <begin position="1"/>
        <end position="22"/>
    </location>
</feature>
<gene>
    <name evidence="2" type="ORF">BcellWH2_02577</name>
</gene>
<dbReference type="RefSeq" id="WP_033160343.1">
    <property type="nucleotide sequence ID" value="NZ_CP012801.1"/>
</dbReference>
<reference evidence="2 3" key="1">
    <citation type="journal article" date="2015" name="Science">
        <title>Genetic determinants of in vivo fitness and diet responsiveness in multiple human gut Bacteroides.</title>
        <authorList>
            <person name="Wu M."/>
            <person name="McNulty N.P."/>
            <person name="Rodionov D.A."/>
            <person name="Khoroshkin M.S."/>
            <person name="Griffin N.W."/>
            <person name="Cheng J."/>
            <person name="Latreille P."/>
            <person name="Kerstetter R.A."/>
            <person name="Terrapon N."/>
            <person name="Henrissat B."/>
            <person name="Osterman A.L."/>
            <person name="Gordon J.I."/>
        </authorList>
    </citation>
    <scope>NUCLEOTIDE SEQUENCE [LARGE SCALE GENOMIC DNA]</scope>
    <source>
        <strain evidence="2 3">WH2</strain>
    </source>
</reference>
<dbReference type="AlphaFoldDB" id="A0A0P0GII6"/>
<evidence type="ECO:0000313" key="3">
    <source>
        <dbReference type="Proteomes" id="UP000061809"/>
    </source>
</evidence>
<name>A0A0P0GII6_9BACE</name>
<organism evidence="2 3">
    <name type="scientific">Bacteroides cellulosilyticus</name>
    <dbReference type="NCBI Taxonomy" id="246787"/>
    <lineage>
        <taxon>Bacteria</taxon>
        <taxon>Pseudomonadati</taxon>
        <taxon>Bacteroidota</taxon>
        <taxon>Bacteroidia</taxon>
        <taxon>Bacteroidales</taxon>
        <taxon>Bacteroidaceae</taxon>
        <taxon>Bacteroides</taxon>
    </lineage>
</organism>
<proteinExistence type="predicted"/>
<feature type="chain" id="PRO_5006047631" description="DUF4848 domain-containing protein" evidence="1">
    <location>
        <begin position="23"/>
        <end position="313"/>
    </location>
</feature>